<dbReference type="Pfam" id="PF13173">
    <property type="entry name" value="AAA_14"/>
    <property type="match status" value="1"/>
</dbReference>
<dbReference type="InterPro" id="IPR041682">
    <property type="entry name" value="AAA_14"/>
</dbReference>
<name>A0A2M6WR35_9BACT</name>
<gene>
    <name evidence="3" type="ORF">COT96_01665</name>
</gene>
<organism evidence="3 4">
    <name type="scientific">Candidatus Falkowbacteria bacterium CG10_big_fil_rev_8_21_14_0_10_38_22</name>
    <dbReference type="NCBI Taxonomy" id="1974564"/>
    <lineage>
        <taxon>Bacteria</taxon>
        <taxon>Candidatus Falkowiibacteriota</taxon>
    </lineage>
</organism>
<dbReference type="Gene3D" id="3.40.50.300">
    <property type="entry name" value="P-loop containing nucleotide triphosphate hydrolases"/>
    <property type="match status" value="1"/>
</dbReference>
<evidence type="ECO:0000259" key="2">
    <source>
        <dbReference type="Pfam" id="PF13635"/>
    </source>
</evidence>
<dbReference type="InterPro" id="IPR025420">
    <property type="entry name" value="DUF4143"/>
</dbReference>
<evidence type="ECO:0000313" key="4">
    <source>
        <dbReference type="Proteomes" id="UP000228964"/>
    </source>
</evidence>
<feature type="domain" description="DUF4143" evidence="2">
    <location>
        <begin position="219"/>
        <end position="370"/>
    </location>
</feature>
<dbReference type="EMBL" id="PFAO01000038">
    <property type="protein sequence ID" value="PIT95277.1"/>
    <property type="molecule type" value="Genomic_DNA"/>
</dbReference>
<comment type="caution">
    <text evidence="3">The sequence shown here is derived from an EMBL/GenBank/DDBJ whole genome shotgun (WGS) entry which is preliminary data.</text>
</comment>
<dbReference type="PANTHER" id="PTHR43566">
    <property type="entry name" value="CONSERVED PROTEIN"/>
    <property type="match status" value="1"/>
</dbReference>
<reference evidence="4" key="1">
    <citation type="submission" date="2017-09" db="EMBL/GenBank/DDBJ databases">
        <title>Depth-based differentiation of microbial function through sediment-hosted aquifers and enrichment of novel symbionts in the deep terrestrial subsurface.</title>
        <authorList>
            <person name="Probst A.J."/>
            <person name="Ladd B."/>
            <person name="Jarett J.K."/>
            <person name="Geller-Mcgrath D.E."/>
            <person name="Sieber C.M.K."/>
            <person name="Emerson J.B."/>
            <person name="Anantharaman K."/>
            <person name="Thomas B.C."/>
            <person name="Malmstrom R."/>
            <person name="Stieglmeier M."/>
            <person name="Klingl A."/>
            <person name="Woyke T."/>
            <person name="Ryan C.M."/>
            <person name="Banfield J.F."/>
        </authorList>
    </citation>
    <scope>NUCLEOTIDE SEQUENCE [LARGE SCALE GENOMIC DNA]</scope>
</reference>
<dbReference type="InterPro" id="IPR027417">
    <property type="entry name" value="P-loop_NTPase"/>
</dbReference>
<dbReference type="AlphaFoldDB" id="A0A2M6WR35"/>
<evidence type="ECO:0000259" key="1">
    <source>
        <dbReference type="Pfam" id="PF13173"/>
    </source>
</evidence>
<feature type="domain" description="AAA" evidence="1">
    <location>
        <begin position="25"/>
        <end position="156"/>
    </location>
</feature>
<sequence>MAQNVKNLVQRTILPKVIKHLEAPEITIITGSRQVGKTTLLFQLKDYLLKKGVPENNILIFNLDILSELELFTSQANFIKFLKERIGKGRLFVFVDEAQRVKNAGIFFKGIYDLNLPLKLVLTGSSSLEIRAKIHESLTGRKRIFHLYPFSFQEYLSAKDKTLEKLISKKEISPYSQKLLQENLLDFIIWGGYPRVALETNIEEKYQILKEIHSSYFDKDIIGFLKIREPITFTKFLNLLANQIGQLVNFYELSNTLGITYRTAEKYLNILEKTFILNRVIPFFKNYRKELTKMPKIYFFDTGIRDFAINSFKNFEERTDKGQLLENFIFSEISKQTDIKIHFWRTKDKAEVDFVLINHLGEILPVEIKATSLKTGEISRSFRSFIERYRPRQAIVVNFGFHGEMKLNKTQIVFIYPYEIERIINL</sequence>
<evidence type="ECO:0000313" key="3">
    <source>
        <dbReference type="EMBL" id="PIT95277.1"/>
    </source>
</evidence>
<dbReference type="Proteomes" id="UP000228964">
    <property type="component" value="Unassembled WGS sequence"/>
</dbReference>
<accession>A0A2M6WR35</accession>
<protein>
    <submittedName>
        <fullName evidence="3">ATPase</fullName>
    </submittedName>
</protein>
<proteinExistence type="predicted"/>
<dbReference type="SUPFAM" id="SSF52540">
    <property type="entry name" value="P-loop containing nucleoside triphosphate hydrolases"/>
    <property type="match status" value="1"/>
</dbReference>
<dbReference type="Pfam" id="PF13635">
    <property type="entry name" value="DUF4143"/>
    <property type="match status" value="1"/>
</dbReference>
<dbReference type="PANTHER" id="PTHR43566:SF1">
    <property type="entry name" value="AAA+ ATPASE DOMAIN-CONTAINING PROTEIN"/>
    <property type="match status" value="1"/>
</dbReference>